<dbReference type="GO" id="GO:0008061">
    <property type="term" value="F:chitin binding"/>
    <property type="evidence" value="ECO:0007669"/>
    <property type="project" value="InterPro"/>
</dbReference>
<dbReference type="Pfam" id="PF00400">
    <property type="entry name" value="WD40"/>
    <property type="match status" value="2"/>
</dbReference>
<feature type="domain" description="Chitin-binding type-2" evidence="5">
    <location>
        <begin position="318"/>
        <end position="378"/>
    </location>
</feature>
<dbReference type="Pfam" id="PF01607">
    <property type="entry name" value="CBM_14"/>
    <property type="match status" value="1"/>
</dbReference>
<dbReference type="GO" id="GO:0005576">
    <property type="term" value="C:extracellular region"/>
    <property type="evidence" value="ECO:0007669"/>
    <property type="project" value="InterPro"/>
</dbReference>
<evidence type="ECO:0000313" key="6">
    <source>
        <dbReference type="EMBL" id="RNA39359.1"/>
    </source>
</evidence>
<dbReference type="SUPFAM" id="SSF57625">
    <property type="entry name" value="Invertebrate chitin-binding proteins"/>
    <property type="match status" value="1"/>
</dbReference>
<sequence>MTLENISDSVFHLAVLKNGDLASSYVGATIKIWNPNDGSVKFTLNEVNHWVLYLAVLKNGDLVSGSNDGKIKIWNTINGQLKNTFIPNSLGIMSLAILQNGDLASGSRDGTIKILNANDGKMAQFLIVLKNGDLAIWCIDGTIKIWDTTDGILKMNINATSECAKWLCQCLRAFKTLKNGDFVSANYNTIKIWNTNDGSLKKTITDPVKTRKIKRLAVLYNGDLAVGYDDGTENKVKTKSDTQDNEEKSNSSYSKESESIIEGDKGYDCKVVQKGYFNCNDNKCPDKKLFDEKSKTCKEFKDVICGNRSLSNEEKDEKDLCSSRLNGSYPNIENSCAEFFMCENSKTVKKSNCPNGLKFNVISIKCDYEKNIPPPCGTKIVSKHAHITEFNFAILFSLLTQNKNKKLFGKDLDLEKTDFLRRILTSIEFFYPGKRKTICLNYFFNNYKKRNLFTKIKKFHPKELLCYLAMA</sequence>
<accession>A0A3M7SUI0</accession>
<dbReference type="STRING" id="10195.A0A3M7SUI0"/>
<dbReference type="OrthoDB" id="7668193at2759"/>
<dbReference type="SUPFAM" id="SSF50978">
    <property type="entry name" value="WD40 repeat-like"/>
    <property type="match status" value="1"/>
</dbReference>
<feature type="region of interest" description="Disordered" evidence="4">
    <location>
        <begin position="235"/>
        <end position="259"/>
    </location>
</feature>
<keyword evidence="2" id="KW-0677">Repeat</keyword>
<dbReference type="InterPro" id="IPR020472">
    <property type="entry name" value="WD40_PAC1"/>
</dbReference>
<dbReference type="InterPro" id="IPR036322">
    <property type="entry name" value="WD40_repeat_dom_sf"/>
</dbReference>
<dbReference type="InterPro" id="IPR001680">
    <property type="entry name" value="WD40_rpt"/>
</dbReference>
<evidence type="ECO:0000256" key="2">
    <source>
        <dbReference type="ARBA" id="ARBA00022737"/>
    </source>
</evidence>
<dbReference type="PROSITE" id="PS50940">
    <property type="entry name" value="CHIT_BIND_II"/>
    <property type="match status" value="1"/>
</dbReference>
<evidence type="ECO:0000259" key="5">
    <source>
        <dbReference type="PROSITE" id="PS50940"/>
    </source>
</evidence>
<evidence type="ECO:0000256" key="4">
    <source>
        <dbReference type="SAM" id="MobiDB-lite"/>
    </source>
</evidence>
<dbReference type="Gene3D" id="2.170.140.10">
    <property type="entry name" value="Chitin binding domain"/>
    <property type="match status" value="1"/>
</dbReference>
<dbReference type="InterPro" id="IPR036508">
    <property type="entry name" value="Chitin-bd_dom_sf"/>
</dbReference>
<dbReference type="EMBL" id="REGN01000755">
    <property type="protein sequence ID" value="RNA39359.1"/>
    <property type="molecule type" value="Genomic_DNA"/>
</dbReference>
<gene>
    <name evidence="6" type="ORF">BpHYR1_033133</name>
</gene>
<name>A0A3M7SUI0_BRAPC</name>
<organism evidence="6 7">
    <name type="scientific">Brachionus plicatilis</name>
    <name type="common">Marine rotifer</name>
    <name type="synonym">Brachionus muelleri</name>
    <dbReference type="NCBI Taxonomy" id="10195"/>
    <lineage>
        <taxon>Eukaryota</taxon>
        <taxon>Metazoa</taxon>
        <taxon>Spiralia</taxon>
        <taxon>Gnathifera</taxon>
        <taxon>Rotifera</taxon>
        <taxon>Eurotatoria</taxon>
        <taxon>Monogononta</taxon>
        <taxon>Pseudotrocha</taxon>
        <taxon>Ploima</taxon>
        <taxon>Brachionidae</taxon>
        <taxon>Brachionus</taxon>
    </lineage>
</organism>
<feature type="repeat" description="WD" evidence="3">
    <location>
        <begin position="62"/>
        <end position="84"/>
    </location>
</feature>
<dbReference type="Proteomes" id="UP000276133">
    <property type="component" value="Unassembled WGS sequence"/>
</dbReference>
<reference evidence="6 7" key="1">
    <citation type="journal article" date="2018" name="Sci. Rep.">
        <title>Genomic signatures of local adaptation to the degree of environmental predictability in rotifers.</title>
        <authorList>
            <person name="Franch-Gras L."/>
            <person name="Hahn C."/>
            <person name="Garcia-Roger E.M."/>
            <person name="Carmona M.J."/>
            <person name="Serra M."/>
            <person name="Gomez A."/>
        </authorList>
    </citation>
    <scope>NUCLEOTIDE SEQUENCE [LARGE SCALE GENOMIC DNA]</scope>
    <source>
        <strain evidence="6">HYR1</strain>
    </source>
</reference>
<dbReference type="PANTHER" id="PTHR19848:SF8">
    <property type="entry name" value="F-BOX AND WD REPEAT DOMAIN CONTAINING 7"/>
    <property type="match status" value="1"/>
</dbReference>
<dbReference type="PRINTS" id="PR00320">
    <property type="entry name" value="GPROTEINBRPT"/>
</dbReference>
<evidence type="ECO:0000256" key="1">
    <source>
        <dbReference type="ARBA" id="ARBA00022574"/>
    </source>
</evidence>
<dbReference type="PANTHER" id="PTHR19848">
    <property type="entry name" value="WD40 REPEAT PROTEIN"/>
    <property type="match status" value="1"/>
</dbReference>
<dbReference type="Gene3D" id="2.130.10.10">
    <property type="entry name" value="YVTN repeat-like/Quinoprotein amine dehydrogenase"/>
    <property type="match status" value="2"/>
</dbReference>
<dbReference type="AlphaFoldDB" id="A0A3M7SUI0"/>
<dbReference type="InterPro" id="IPR002557">
    <property type="entry name" value="Chitin-bd_dom"/>
</dbReference>
<evidence type="ECO:0000256" key="3">
    <source>
        <dbReference type="PROSITE-ProRule" id="PRU00221"/>
    </source>
</evidence>
<evidence type="ECO:0000313" key="7">
    <source>
        <dbReference type="Proteomes" id="UP000276133"/>
    </source>
</evidence>
<dbReference type="SMART" id="SM00494">
    <property type="entry name" value="ChtBD2"/>
    <property type="match status" value="1"/>
</dbReference>
<keyword evidence="1 3" id="KW-0853">WD repeat</keyword>
<keyword evidence="7" id="KW-1185">Reference proteome</keyword>
<protein>
    <submittedName>
        <fullName evidence="6">Vegetative incompatibility WD repeat</fullName>
    </submittedName>
</protein>
<dbReference type="PROSITE" id="PS50082">
    <property type="entry name" value="WD_REPEATS_2"/>
    <property type="match status" value="1"/>
</dbReference>
<proteinExistence type="predicted"/>
<comment type="caution">
    <text evidence="6">The sequence shown here is derived from an EMBL/GenBank/DDBJ whole genome shotgun (WGS) entry which is preliminary data.</text>
</comment>
<dbReference type="InterPro" id="IPR015943">
    <property type="entry name" value="WD40/YVTN_repeat-like_dom_sf"/>
</dbReference>
<dbReference type="SMART" id="SM00320">
    <property type="entry name" value="WD40"/>
    <property type="match status" value="3"/>
</dbReference>